<feature type="domain" description="IQCH-like ATP-grasp" evidence="2">
    <location>
        <begin position="286"/>
        <end position="388"/>
    </location>
</feature>
<evidence type="ECO:0000313" key="4">
    <source>
        <dbReference type="Proteomes" id="UP000030013"/>
    </source>
</evidence>
<feature type="domain" description="IQCH-like ATP-grasp" evidence="2">
    <location>
        <begin position="191"/>
        <end position="269"/>
    </location>
</feature>
<dbReference type="InterPro" id="IPR056855">
    <property type="entry name" value="ATP-grasp_IQCH"/>
</dbReference>
<dbReference type="PANTHER" id="PTHR14465">
    <property type="entry name" value="IQ DOMAIN-CONTAINING PROTEIN H"/>
    <property type="match status" value="1"/>
</dbReference>
<dbReference type="Pfam" id="PF24923">
    <property type="entry name" value="ATP-grasp_IQCH"/>
    <property type="match status" value="2"/>
</dbReference>
<dbReference type="SUPFAM" id="SSF56059">
    <property type="entry name" value="Glutathione synthetase ATP-binding domain-like"/>
    <property type="match status" value="1"/>
</dbReference>
<keyword evidence="3" id="KW-0436">Ligase</keyword>
<keyword evidence="4" id="KW-1185">Reference proteome</keyword>
<proteinExistence type="predicted"/>
<dbReference type="RefSeq" id="WP_035939279.1">
    <property type="nucleotide sequence ID" value="NZ_AVPL01000047.1"/>
</dbReference>
<dbReference type="Pfam" id="PF18105">
    <property type="entry name" value="PGM1_C"/>
    <property type="match status" value="1"/>
</dbReference>
<reference evidence="3 4" key="1">
    <citation type="submission" date="2013-08" db="EMBL/GenBank/DDBJ databases">
        <title>The genome sequence of Knoellia aerolata.</title>
        <authorList>
            <person name="Zhu W."/>
            <person name="Wang G."/>
        </authorList>
    </citation>
    <scope>NUCLEOTIDE SEQUENCE [LARGE SCALE GENOMIC DNA]</scope>
    <source>
        <strain evidence="3 4">DSM 18566</strain>
    </source>
</reference>
<protein>
    <submittedName>
        <fullName evidence="3">Carboxylate-amine ligase</fullName>
    </submittedName>
</protein>
<evidence type="ECO:0000313" key="3">
    <source>
        <dbReference type="EMBL" id="KGN40262.1"/>
    </source>
</evidence>
<dbReference type="EMBL" id="AVPL01000047">
    <property type="protein sequence ID" value="KGN40262.1"/>
    <property type="molecule type" value="Genomic_DNA"/>
</dbReference>
<dbReference type="Proteomes" id="UP000030013">
    <property type="component" value="Unassembled WGS sequence"/>
</dbReference>
<dbReference type="GO" id="GO:0016874">
    <property type="term" value="F:ligase activity"/>
    <property type="evidence" value="ECO:0007669"/>
    <property type="project" value="UniProtKB-KW"/>
</dbReference>
<feature type="domain" description="PGM1 C-terminal" evidence="1">
    <location>
        <begin position="455"/>
        <end position="507"/>
    </location>
</feature>
<gene>
    <name evidence="3" type="ORF">N801_15180</name>
</gene>
<dbReference type="AlphaFoldDB" id="A0A0A0JVZ3"/>
<organism evidence="3 4">
    <name type="scientific">Knoellia aerolata DSM 18566</name>
    <dbReference type="NCBI Taxonomy" id="1385519"/>
    <lineage>
        <taxon>Bacteria</taxon>
        <taxon>Bacillati</taxon>
        <taxon>Actinomycetota</taxon>
        <taxon>Actinomycetes</taxon>
        <taxon>Micrococcales</taxon>
        <taxon>Intrasporangiaceae</taxon>
        <taxon>Knoellia</taxon>
    </lineage>
</organism>
<dbReference type="eggNOG" id="COG2232">
    <property type="taxonomic scope" value="Bacteria"/>
</dbReference>
<dbReference type="InterPro" id="IPR041356">
    <property type="entry name" value="PGM1_C"/>
</dbReference>
<dbReference type="InterPro" id="IPR038752">
    <property type="entry name" value="IQCH"/>
</dbReference>
<evidence type="ECO:0000259" key="1">
    <source>
        <dbReference type="Pfam" id="PF18105"/>
    </source>
</evidence>
<evidence type="ECO:0000259" key="2">
    <source>
        <dbReference type="Pfam" id="PF24923"/>
    </source>
</evidence>
<accession>A0A0A0JVZ3</accession>
<name>A0A0A0JVZ3_9MICO</name>
<dbReference type="OrthoDB" id="164032at2"/>
<sequence length="527" mass="57405">MSVDDRLRGAEPRLLADLDEAERNAAFDVLQSRLPAVWRSVRLNEADESVVVVPSVSLDRVNARAGAVNQAMEERYLFLLLLLRQPRLRMVYVTSGPVDPAIVEYYLALLPGVIPSHAWSRLSMVSVGDLTPRPLSEKLLERPRLLADIAALIPNPRRSHLVPYTTTTLERDLAIELGIPMFGADPRHLALGTKSGCRKLFDESGVSYPVGFEDLRSLDDIVDALARLRERRRDASVAMVKLNEGVSGAGNAVVDLSGLPAPGAADERSALHERVRVMELEGRTVTHDAYFAKFQEKGGIVEERIVGDEVLSPSVQLRVTPLGELEVLSTHDQILGGATGQSYLGCTFPAAPGYAALITREAEAIGRRLAELGVLGRFAVDFVVVRNGGAWTAHAIEVNLRKGGTTHPFLTLQFLTNGRYHGDTGLFTTPMGREKHLVATDHLEDPSLRGLRVGDLFDVVARTGLHFDPARETGVVFHMISSVTEAGRVGMTAVGDSAQHAREVYDRAERILLAEAVASVAPRPVRA</sequence>
<comment type="caution">
    <text evidence="3">The sequence shown here is derived from an EMBL/GenBank/DDBJ whole genome shotgun (WGS) entry which is preliminary data.</text>
</comment>
<dbReference type="STRING" id="1385519.N801_15180"/>
<dbReference type="PANTHER" id="PTHR14465:SF0">
    <property type="entry name" value="IQ DOMAIN-CONTAINING PROTEIN H"/>
    <property type="match status" value="1"/>
</dbReference>